<evidence type="ECO:0000313" key="6">
    <source>
        <dbReference type="EMBL" id="SHJ96788.1"/>
    </source>
</evidence>
<keyword evidence="2" id="KW-0238">DNA-binding</keyword>
<dbReference type="InterPro" id="IPR014710">
    <property type="entry name" value="RmlC-like_jellyroll"/>
</dbReference>
<dbReference type="SUPFAM" id="SSF46785">
    <property type="entry name" value="Winged helix' DNA-binding domain"/>
    <property type="match status" value="1"/>
</dbReference>
<keyword evidence="6" id="KW-0418">Kinase</keyword>
<evidence type="ECO:0000256" key="1">
    <source>
        <dbReference type="ARBA" id="ARBA00023015"/>
    </source>
</evidence>
<dbReference type="RefSeq" id="WP_072996271.1">
    <property type="nucleotide sequence ID" value="NZ_FRAM01000001.1"/>
</dbReference>
<gene>
    <name evidence="6" type="ORF">SAMN05444371_0509</name>
</gene>
<dbReference type="GO" id="GO:0003700">
    <property type="term" value="F:DNA-binding transcription factor activity"/>
    <property type="evidence" value="ECO:0007669"/>
    <property type="project" value="TreeGrafter"/>
</dbReference>
<dbReference type="InterPro" id="IPR036390">
    <property type="entry name" value="WH_DNA-bd_sf"/>
</dbReference>
<dbReference type="STRING" id="216903.SAMN05444371_0509"/>
<sequence length="198" mass="23130">MLIKEELLLAYGAEIDSFDPNDIIFNEADKPRYYYQIISGRIKLNHYNEAGKELILAILHKGLSVCELLLFIDKSYPVNAIVLEPSRVIKLPKKNFFQMMDENQEISRDVNKFLSERLYYKFIMLENNSSLNAEVRIKGVMDYHKSFYTDQSAFSFEIPLTRQQLASITGLRVETVIRTIKNLEKHNVVKIRNGKILY</sequence>
<dbReference type="PANTHER" id="PTHR24567:SF28">
    <property type="entry name" value="LISTERIOLYSIN REGULATORY PROTEIN"/>
    <property type="match status" value="1"/>
</dbReference>
<keyword evidence="6" id="KW-0808">Transferase</keyword>
<dbReference type="Gene3D" id="1.10.10.10">
    <property type="entry name" value="Winged helix-like DNA-binding domain superfamily/Winged helix DNA-binding domain"/>
    <property type="match status" value="1"/>
</dbReference>
<evidence type="ECO:0000256" key="3">
    <source>
        <dbReference type="ARBA" id="ARBA00023163"/>
    </source>
</evidence>
<dbReference type="InterPro" id="IPR018490">
    <property type="entry name" value="cNMP-bd_dom_sf"/>
</dbReference>
<dbReference type="Gene3D" id="2.60.120.10">
    <property type="entry name" value="Jelly Rolls"/>
    <property type="match status" value="1"/>
</dbReference>
<dbReference type="Pfam" id="PF13545">
    <property type="entry name" value="HTH_Crp_2"/>
    <property type="match status" value="1"/>
</dbReference>
<dbReference type="Proteomes" id="UP000184498">
    <property type="component" value="Unassembled WGS sequence"/>
</dbReference>
<evidence type="ECO:0000256" key="2">
    <source>
        <dbReference type="ARBA" id="ARBA00023125"/>
    </source>
</evidence>
<feature type="domain" description="Cyclic nucleotide-binding" evidence="4">
    <location>
        <begin position="18"/>
        <end position="117"/>
    </location>
</feature>
<feature type="domain" description="HTH crp-type" evidence="5">
    <location>
        <begin position="131"/>
        <end position="198"/>
    </location>
</feature>
<dbReference type="SMART" id="SM00419">
    <property type="entry name" value="HTH_CRP"/>
    <property type="match status" value="1"/>
</dbReference>
<dbReference type="PANTHER" id="PTHR24567">
    <property type="entry name" value="CRP FAMILY TRANSCRIPTIONAL REGULATORY PROTEIN"/>
    <property type="match status" value="1"/>
</dbReference>
<dbReference type="SMART" id="SM00100">
    <property type="entry name" value="cNMP"/>
    <property type="match status" value="1"/>
</dbReference>
<dbReference type="PRINTS" id="PR00034">
    <property type="entry name" value="HTHCRP"/>
</dbReference>
<proteinExistence type="predicted"/>
<keyword evidence="3" id="KW-0804">Transcription</keyword>
<dbReference type="InterPro" id="IPR000595">
    <property type="entry name" value="cNMP-bd_dom"/>
</dbReference>
<organism evidence="6 7">
    <name type="scientific">Epilithonimonas mollis</name>
    <dbReference type="NCBI Taxonomy" id="216903"/>
    <lineage>
        <taxon>Bacteria</taxon>
        <taxon>Pseudomonadati</taxon>
        <taxon>Bacteroidota</taxon>
        <taxon>Flavobacteriia</taxon>
        <taxon>Flavobacteriales</taxon>
        <taxon>Weeksellaceae</taxon>
        <taxon>Chryseobacterium group</taxon>
        <taxon>Epilithonimonas</taxon>
    </lineage>
</organism>
<dbReference type="GO" id="GO:0016301">
    <property type="term" value="F:kinase activity"/>
    <property type="evidence" value="ECO:0007669"/>
    <property type="project" value="UniProtKB-KW"/>
</dbReference>
<protein>
    <submittedName>
        <fullName evidence="6">cAMP-binding domain of CRP or a regulatory subunit of cAMP-dependent protein kinases</fullName>
    </submittedName>
</protein>
<keyword evidence="7" id="KW-1185">Reference proteome</keyword>
<dbReference type="AlphaFoldDB" id="A0A1M6NM58"/>
<evidence type="ECO:0000259" key="5">
    <source>
        <dbReference type="PROSITE" id="PS51063"/>
    </source>
</evidence>
<dbReference type="GO" id="GO:0003677">
    <property type="term" value="F:DNA binding"/>
    <property type="evidence" value="ECO:0007669"/>
    <property type="project" value="UniProtKB-KW"/>
</dbReference>
<dbReference type="OrthoDB" id="667966at2"/>
<dbReference type="Pfam" id="PF00027">
    <property type="entry name" value="cNMP_binding"/>
    <property type="match status" value="1"/>
</dbReference>
<dbReference type="InterPro" id="IPR050397">
    <property type="entry name" value="Env_Response_Regulators"/>
</dbReference>
<dbReference type="CDD" id="cd00038">
    <property type="entry name" value="CAP_ED"/>
    <property type="match status" value="1"/>
</dbReference>
<dbReference type="EMBL" id="FRAM01000001">
    <property type="protein sequence ID" value="SHJ96788.1"/>
    <property type="molecule type" value="Genomic_DNA"/>
</dbReference>
<dbReference type="InterPro" id="IPR036388">
    <property type="entry name" value="WH-like_DNA-bd_sf"/>
</dbReference>
<reference evidence="7" key="1">
    <citation type="submission" date="2016-11" db="EMBL/GenBank/DDBJ databases">
        <authorList>
            <person name="Varghese N."/>
            <person name="Submissions S."/>
        </authorList>
    </citation>
    <scope>NUCLEOTIDE SEQUENCE [LARGE SCALE GENOMIC DNA]</scope>
    <source>
        <strain evidence="7">DSM 18016</strain>
    </source>
</reference>
<evidence type="ECO:0000259" key="4">
    <source>
        <dbReference type="PROSITE" id="PS50042"/>
    </source>
</evidence>
<dbReference type="GO" id="GO:0005829">
    <property type="term" value="C:cytosol"/>
    <property type="evidence" value="ECO:0007669"/>
    <property type="project" value="TreeGrafter"/>
</dbReference>
<name>A0A1M6NM58_9FLAO</name>
<dbReference type="PROSITE" id="PS50042">
    <property type="entry name" value="CNMP_BINDING_3"/>
    <property type="match status" value="1"/>
</dbReference>
<dbReference type="InterPro" id="IPR012318">
    <property type="entry name" value="HTH_CRP"/>
</dbReference>
<dbReference type="PROSITE" id="PS51063">
    <property type="entry name" value="HTH_CRP_2"/>
    <property type="match status" value="1"/>
</dbReference>
<dbReference type="SUPFAM" id="SSF51206">
    <property type="entry name" value="cAMP-binding domain-like"/>
    <property type="match status" value="1"/>
</dbReference>
<accession>A0A1M6NM58</accession>
<keyword evidence="1" id="KW-0805">Transcription regulation</keyword>
<evidence type="ECO:0000313" key="7">
    <source>
        <dbReference type="Proteomes" id="UP000184498"/>
    </source>
</evidence>